<gene>
    <name evidence="3" type="ORF">J2W84_001303</name>
</gene>
<evidence type="ECO:0000259" key="1">
    <source>
        <dbReference type="Pfam" id="PF13280"/>
    </source>
</evidence>
<dbReference type="InterPro" id="IPR051534">
    <property type="entry name" value="CBASS_pafABC_assoc_protein"/>
</dbReference>
<dbReference type="PANTHER" id="PTHR34580:SF9">
    <property type="entry name" value="SLL5097 PROTEIN"/>
    <property type="match status" value="1"/>
</dbReference>
<dbReference type="InterPro" id="IPR057727">
    <property type="entry name" value="WCX_dom"/>
</dbReference>
<dbReference type="Proteomes" id="UP001264980">
    <property type="component" value="Unassembled WGS sequence"/>
</dbReference>
<dbReference type="PANTHER" id="PTHR34580">
    <property type="match status" value="1"/>
</dbReference>
<keyword evidence="3" id="KW-0238">DNA-binding</keyword>
<accession>A0ABU1QSY1</accession>
<sequence>MEDLVEACSAALLNRNPDSKGVQRRQIFEDIKYMEEAWNLPLDKVKVGKRIHYRYSDPRFSIEKQPLNQSEIEQLKSAMELLARFEGMPQFGWVNELMPKLEQSFLLERNRAPIISFDNNQYLTGIERLGQLFQSILYKQVLCIQYQPFHSEEASELVIHPYYLKQYNNRWFLFGLQYESGRIFNLALDRIIDIRDENFHFTENTLCDFNEYFEDIIGVTKREQSIVTEILLSFDSKTAPYVLSKPIHGTQRIRSKTKEELVISIEVAPNYELESTLLAFGEKVKVLAPESFKEIIRERLKAATGRYEA</sequence>
<feature type="domain" description="WCX" evidence="2">
    <location>
        <begin position="229"/>
        <end position="303"/>
    </location>
</feature>
<dbReference type="GO" id="GO:0003677">
    <property type="term" value="F:DNA binding"/>
    <property type="evidence" value="ECO:0007669"/>
    <property type="project" value="UniProtKB-KW"/>
</dbReference>
<keyword evidence="4" id="KW-1185">Reference proteome</keyword>
<reference evidence="3 4" key="1">
    <citation type="submission" date="2023-07" db="EMBL/GenBank/DDBJ databases">
        <title>Sorghum-associated microbial communities from plants grown in Nebraska, USA.</title>
        <authorList>
            <person name="Schachtman D."/>
        </authorList>
    </citation>
    <scope>NUCLEOTIDE SEQUENCE [LARGE SCALE GENOMIC DNA]</scope>
    <source>
        <strain evidence="3 4">BE57</strain>
    </source>
</reference>
<feature type="domain" description="WYL" evidence="1">
    <location>
        <begin position="129"/>
        <end position="195"/>
    </location>
</feature>
<name>A0ABU1QSY1_9BACT</name>
<dbReference type="RefSeq" id="WP_309981568.1">
    <property type="nucleotide sequence ID" value="NZ_JAVDTI010000001.1"/>
</dbReference>
<dbReference type="InterPro" id="IPR026881">
    <property type="entry name" value="WYL_dom"/>
</dbReference>
<evidence type="ECO:0000313" key="4">
    <source>
        <dbReference type="Proteomes" id="UP001264980"/>
    </source>
</evidence>
<comment type="caution">
    <text evidence="3">The sequence shown here is derived from an EMBL/GenBank/DDBJ whole genome shotgun (WGS) entry which is preliminary data.</text>
</comment>
<protein>
    <submittedName>
        <fullName evidence="3">DNA-binding transcriptional regulator YafY</fullName>
    </submittedName>
</protein>
<proteinExistence type="predicted"/>
<organism evidence="3 4">
    <name type="scientific">Dyadobacter fermentans</name>
    <dbReference type="NCBI Taxonomy" id="94254"/>
    <lineage>
        <taxon>Bacteria</taxon>
        <taxon>Pseudomonadati</taxon>
        <taxon>Bacteroidota</taxon>
        <taxon>Cytophagia</taxon>
        <taxon>Cytophagales</taxon>
        <taxon>Spirosomataceae</taxon>
        <taxon>Dyadobacter</taxon>
    </lineage>
</organism>
<dbReference type="Pfam" id="PF13280">
    <property type="entry name" value="WYL"/>
    <property type="match status" value="1"/>
</dbReference>
<dbReference type="EMBL" id="JAVDTI010000001">
    <property type="protein sequence ID" value="MDR6804266.1"/>
    <property type="molecule type" value="Genomic_DNA"/>
</dbReference>
<dbReference type="PROSITE" id="PS52050">
    <property type="entry name" value="WYL"/>
    <property type="match status" value="1"/>
</dbReference>
<evidence type="ECO:0000259" key="2">
    <source>
        <dbReference type="Pfam" id="PF25583"/>
    </source>
</evidence>
<evidence type="ECO:0000313" key="3">
    <source>
        <dbReference type="EMBL" id="MDR6804266.1"/>
    </source>
</evidence>
<dbReference type="Pfam" id="PF25583">
    <property type="entry name" value="WCX"/>
    <property type="match status" value="1"/>
</dbReference>